<dbReference type="PATRIC" id="fig|1367847.3.peg.1746"/>
<dbReference type="HOGENOM" id="CLU_1128214_0_0_5"/>
<organism evidence="2 3">
    <name type="scientific">Paracoccus aminophilus JCM 7686</name>
    <dbReference type="NCBI Taxonomy" id="1367847"/>
    <lineage>
        <taxon>Bacteria</taxon>
        <taxon>Pseudomonadati</taxon>
        <taxon>Pseudomonadota</taxon>
        <taxon>Alphaproteobacteria</taxon>
        <taxon>Rhodobacterales</taxon>
        <taxon>Paracoccaceae</taxon>
        <taxon>Paracoccus</taxon>
    </lineage>
</organism>
<dbReference type="STRING" id="1367847.JCM7686_1763"/>
<name>S5XNG1_PARAH</name>
<accession>S5XNG1</accession>
<dbReference type="InterPro" id="IPR019734">
    <property type="entry name" value="TPR_rpt"/>
</dbReference>
<sequence length="246" mass="25925">MTFFTLAEPRRLLVVLMLTTLAGCADSEFGMQPSRATSGEQQMAELRSTLKRNPNDSKALKQIGDMQAKSGNWSQAMGAYREALLVNQRDSEARLGYGEGQLALGDYTGALATATEVGGTSIRVQQLRSGALAGLNRLGEARQVLEAASTSAPRNLDLRSNLAIIAALSRDPQAYAIARAAAFAPDSSYAHRRNLMLVGGMSGNDAVAKQDGAQLGLDPAEIGDIIAVGRRAKTQGMRAFGVLAGA</sequence>
<evidence type="ECO:0000313" key="2">
    <source>
        <dbReference type="EMBL" id="AGT08864.1"/>
    </source>
</evidence>
<reference evidence="2 3" key="1">
    <citation type="journal article" date="2014" name="BMC Genomics">
        <title>Architecture and functions of a multipartite genome of the methylotrophic bacterium Paracoccus aminophilus JCM 7686, containing primary and secondary chromids.</title>
        <authorList>
            <person name="Dziewit L."/>
            <person name="Czarnecki J."/>
            <person name="Wibberg D."/>
            <person name="Radlinska M."/>
            <person name="Mrozek P."/>
            <person name="Szymczak M."/>
            <person name="Schluter A."/>
            <person name="Puhler A."/>
            <person name="Bartosik D."/>
        </authorList>
    </citation>
    <scope>NUCLEOTIDE SEQUENCE [LARGE SCALE GENOMIC DNA]</scope>
    <source>
        <strain evidence="2">JCM 7686</strain>
    </source>
</reference>
<dbReference type="Gene3D" id="1.25.40.10">
    <property type="entry name" value="Tetratricopeptide repeat domain"/>
    <property type="match status" value="1"/>
</dbReference>
<keyword evidence="1" id="KW-0802">TPR repeat</keyword>
<dbReference type="KEGG" id="pami:JCM7686_1763"/>
<dbReference type="InterPro" id="IPR011990">
    <property type="entry name" value="TPR-like_helical_dom_sf"/>
</dbReference>
<dbReference type="RefSeq" id="WP_020950502.1">
    <property type="nucleotide sequence ID" value="NC_022041.1"/>
</dbReference>
<evidence type="ECO:0000313" key="3">
    <source>
        <dbReference type="Proteomes" id="UP000015480"/>
    </source>
</evidence>
<gene>
    <name evidence="2" type="ORF">JCM7686_1763</name>
</gene>
<proteinExistence type="predicted"/>
<dbReference type="EMBL" id="CP006650">
    <property type="protein sequence ID" value="AGT08864.1"/>
    <property type="molecule type" value="Genomic_DNA"/>
</dbReference>
<protein>
    <submittedName>
        <fullName evidence="2">Uncharacterized protein</fullName>
    </submittedName>
</protein>
<dbReference type="PROSITE" id="PS50005">
    <property type="entry name" value="TPR"/>
    <property type="match status" value="1"/>
</dbReference>
<dbReference type="AlphaFoldDB" id="S5XNG1"/>
<feature type="repeat" description="TPR" evidence="1">
    <location>
        <begin position="57"/>
        <end position="90"/>
    </location>
</feature>
<evidence type="ECO:0000256" key="1">
    <source>
        <dbReference type="PROSITE-ProRule" id="PRU00339"/>
    </source>
</evidence>
<dbReference type="Proteomes" id="UP000015480">
    <property type="component" value="Chromosome"/>
</dbReference>
<dbReference type="OrthoDB" id="7770842at2"/>
<dbReference type="SUPFAM" id="SSF48452">
    <property type="entry name" value="TPR-like"/>
    <property type="match status" value="1"/>
</dbReference>
<keyword evidence="3" id="KW-1185">Reference proteome</keyword>